<dbReference type="InterPro" id="IPR029044">
    <property type="entry name" value="Nucleotide-diphossugar_trans"/>
</dbReference>
<dbReference type="AlphaFoldDB" id="A0A240A5F5"/>
<keyword evidence="2" id="KW-0808">Transferase</keyword>
<keyword evidence="2" id="KW-0328">Glycosyltransferase</keyword>
<gene>
    <name evidence="2" type="ORF">SAMEA4535761_01822</name>
</gene>
<reference evidence="2 3" key="1">
    <citation type="submission" date="2017-06" db="EMBL/GenBank/DDBJ databases">
        <authorList>
            <consortium name="Pathogen Informatics"/>
        </authorList>
    </citation>
    <scope>NUCLEOTIDE SEQUENCE [LARGE SCALE GENOMIC DNA]</scope>
    <source>
        <strain evidence="2 3">NCTC13015</strain>
    </source>
</reference>
<dbReference type="Gene3D" id="3.90.550.10">
    <property type="entry name" value="Spore Coat Polysaccharide Biosynthesis Protein SpsA, Chain A"/>
    <property type="match status" value="1"/>
</dbReference>
<feature type="domain" description="Glycosyltransferase 2-like" evidence="1">
    <location>
        <begin position="228"/>
        <end position="360"/>
    </location>
</feature>
<dbReference type="EC" id="2.4.1.41" evidence="2"/>
<name>A0A240A5F5_9CORY</name>
<dbReference type="EMBL" id="LT906467">
    <property type="protein sequence ID" value="SNV78183.1"/>
    <property type="molecule type" value="Genomic_DNA"/>
</dbReference>
<dbReference type="GO" id="GO:0004653">
    <property type="term" value="F:polypeptide N-acetylgalactosaminyltransferase activity"/>
    <property type="evidence" value="ECO:0007669"/>
    <property type="project" value="UniProtKB-EC"/>
</dbReference>
<dbReference type="CDD" id="cd00761">
    <property type="entry name" value="Glyco_tranf_GTA_type"/>
    <property type="match status" value="1"/>
</dbReference>
<evidence type="ECO:0000313" key="3">
    <source>
        <dbReference type="Proteomes" id="UP000215374"/>
    </source>
</evidence>
<evidence type="ECO:0000259" key="1">
    <source>
        <dbReference type="Pfam" id="PF00535"/>
    </source>
</evidence>
<dbReference type="InterPro" id="IPR001173">
    <property type="entry name" value="Glyco_trans_2-like"/>
</dbReference>
<dbReference type="Proteomes" id="UP000215374">
    <property type="component" value="Chromosome 1"/>
</dbReference>
<dbReference type="SUPFAM" id="SSF53448">
    <property type="entry name" value="Nucleotide-diphospho-sugar transferases"/>
    <property type="match status" value="1"/>
</dbReference>
<dbReference type="PANTHER" id="PTHR22916">
    <property type="entry name" value="GLYCOSYLTRANSFERASE"/>
    <property type="match status" value="1"/>
</dbReference>
<evidence type="ECO:0000313" key="2">
    <source>
        <dbReference type="EMBL" id="SNV78183.1"/>
    </source>
</evidence>
<proteinExistence type="predicted"/>
<dbReference type="Pfam" id="PF00535">
    <property type="entry name" value="Glycos_transf_2"/>
    <property type="match status" value="1"/>
</dbReference>
<organism evidence="2 3">
    <name type="scientific">Corynebacterium imitans</name>
    <dbReference type="NCBI Taxonomy" id="156978"/>
    <lineage>
        <taxon>Bacteria</taxon>
        <taxon>Bacillati</taxon>
        <taxon>Actinomycetota</taxon>
        <taxon>Actinomycetes</taxon>
        <taxon>Mycobacteriales</taxon>
        <taxon>Corynebacteriaceae</taxon>
        <taxon>Corynebacterium</taxon>
    </lineage>
</organism>
<sequence length="541" mass="60685">MFANRVVELLAMGTLVLSNYSAGINSLYPSVALLHSELDTKNFIDTLTPDYLRYCQVEGIREVFNNDTAFDRIDQILDAVGMKHPSEQHRLIVVADSQSQFEAFRDSQQTEQTLTYVDSADWETLVGGSGGDVVIMLDHLNLQAPDIISDVVAAYRYSNADSLRIVPFDSGEIAYELEYKEGAAQEAEVFWLAPGERAASKTVSSVLTIMTSCSTYIAANRDRSYDLTVIVPTYNNGKHLVHKCFNSLYRGSAFEKSKILIVDDGSSDLKTQACVDMLEQRFTNVEVYRFPEGGSGSASRPRNKGLELTSTPFVTYLDPDNEQVNDAYLGLLEACDENNVDFAIGNMLRFRTDVATVNNSKVLRATEAKCGPLTGYNREFVKKMNFQPMSIQALVARTDWLKGLGLEQPVGAVGQDSYFFQQMIFYARSIWITMKPIHAYYAAVTNSTVNSVSPGFYRKYIALEEARSEWLKSVDLYDDYGATRFTIFLKGWYLDKLKRVAPEDRKECLSIIRQIASFYGERVMNDPEVNALLEGAETGDM</sequence>
<protein>
    <submittedName>
        <fullName evidence="2">Polypeptide N-acetylgalactosaminyltransferase</fullName>
        <ecNumber evidence="2">2.4.1.41</ecNumber>
    </submittedName>
</protein>
<accession>A0A240A5F5</accession>